<feature type="region of interest" description="Disordered" evidence="1">
    <location>
        <begin position="114"/>
        <end position="139"/>
    </location>
</feature>
<reference evidence="2" key="1">
    <citation type="submission" date="2023-03" db="EMBL/GenBank/DDBJ databases">
        <title>Massive genome expansion in bonnet fungi (Mycena s.s.) driven by repeated elements and novel gene families across ecological guilds.</title>
        <authorList>
            <consortium name="Lawrence Berkeley National Laboratory"/>
            <person name="Harder C.B."/>
            <person name="Miyauchi S."/>
            <person name="Viragh M."/>
            <person name="Kuo A."/>
            <person name="Thoen E."/>
            <person name="Andreopoulos B."/>
            <person name="Lu D."/>
            <person name="Skrede I."/>
            <person name="Drula E."/>
            <person name="Henrissat B."/>
            <person name="Morin E."/>
            <person name="Kohler A."/>
            <person name="Barry K."/>
            <person name="LaButti K."/>
            <person name="Morin E."/>
            <person name="Salamov A."/>
            <person name="Lipzen A."/>
            <person name="Mereny Z."/>
            <person name="Hegedus B."/>
            <person name="Baldrian P."/>
            <person name="Stursova M."/>
            <person name="Weitz H."/>
            <person name="Taylor A."/>
            <person name="Grigoriev I.V."/>
            <person name="Nagy L.G."/>
            <person name="Martin F."/>
            <person name="Kauserud H."/>
        </authorList>
    </citation>
    <scope>NUCLEOTIDE SEQUENCE</scope>
    <source>
        <strain evidence="2">CBHHK173m</strain>
    </source>
</reference>
<protein>
    <submittedName>
        <fullName evidence="2">Uncharacterized protein</fullName>
    </submittedName>
</protein>
<proteinExistence type="predicted"/>
<evidence type="ECO:0000256" key="1">
    <source>
        <dbReference type="SAM" id="MobiDB-lite"/>
    </source>
</evidence>
<feature type="compositionally biased region" description="Low complexity" evidence="1">
    <location>
        <begin position="339"/>
        <end position="358"/>
    </location>
</feature>
<comment type="caution">
    <text evidence="2">The sequence shown here is derived from an EMBL/GenBank/DDBJ whole genome shotgun (WGS) entry which is preliminary data.</text>
</comment>
<sequence>MALDEWIREGTAEQQHQLRWEDEIGGAPILSALRTLHGPLRAHMDFVAMAANDLRRTGLVSALAVDMGRVPASPSPSPDFTQSATSLDYSLPSPDPSYVTGASNRVVPIPAHIDLRGGKRKATDEGDIGSSGGRKRPRKFDGDLLRRTVIKREAFKTADTVEYQVLNLFRGVRMAALESTRRMEGSVWRRYTPSKVSTPSQSSQAIHIDGFLPLQSNYPSHFSQHPLLTDFEAAKLHVLHDLLFLNERYTLAALIDDILSVRLDNNLPITGLLNTGMLDAHNPYTQYWELLPFPDEALYSDQLATDHGDYFRYDPEDVSSDSDVAGYDYPYSDSEAPQSPAGHYASSPSSSAVSTHGALAMAQRHRNHHNDTHNTTLPVLPERATTVS</sequence>
<accession>A0AAD6TYZ1</accession>
<dbReference type="Proteomes" id="UP001222325">
    <property type="component" value="Unassembled WGS sequence"/>
</dbReference>
<evidence type="ECO:0000313" key="3">
    <source>
        <dbReference type="Proteomes" id="UP001222325"/>
    </source>
</evidence>
<dbReference type="EMBL" id="JARJCN010000039">
    <property type="protein sequence ID" value="KAJ7084082.1"/>
    <property type="molecule type" value="Genomic_DNA"/>
</dbReference>
<feature type="compositionally biased region" description="Basic and acidic residues" evidence="1">
    <location>
        <begin position="114"/>
        <end position="124"/>
    </location>
</feature>
<dbReference type="AlphaFoldDB" id="A0AAD6TYZ1"/>
<keyword evidence="3" id="KW-1185">Reference proteome</keyword>
<organism evidence="2 3">
    <name type="scientific">Mycena belliarum</name>
    <dbReference type="NCBI Taxonomy" id="1033014"/>
    <lineage>
        <taxon>Eukaryota</taxon>
        <taxon>Fungi</taxon>
        <taxon>Dikarya</taxon>
        <taxon>Basidiomycota</taxon>
        <taxon>Agaricomycotina</taxon>
        <taxon>Agaricomycetes</taxon>
        <taxon>Agaricomycetidae</taxon>
        <taxon>Agaricales</taxon>
        <taxon>Marasmiineae</taxon>
        <taxon>Mycenaceae</taxon>
        <taxon>Mycena</taxon>
    </lineage>
</organism>
<gene>
    <name evidence="2" type="ORF">B0H15DRAFT_802648</name>
</gene>
<evidence type="ECO:0000313" key="2">
    <source>
        <dbReference type="EMBL" id="KAJ7084082.1"/>
    </source>
</evidence>
<feature type="region of interest" description="Disordered" evidence="1">
    <location>
        <begin position="310"/>
        <end position="388"/>
    </location>
</feature>
<name>A0AAD6TYZ1_9AGAR</name>